<dbReference type="PANTHER" id="PTHR31900">
    <property type="entry name" value="F-BOX/RNI SUPERFAMILY PROTEIN-RELATED"/>
    <property type="match status" value="1"/>
</dbReference>
<reference evidence="1" key="1">
    <citation type="journal article" date="2017" name="Nature">
        <title>The genome of Chenopodium quinoa.</title>
        <authorList>
            <person name="Jarvis D.E."/>
            <person name="Ho Y.S."/>
            <person name="Lightfoot D.J."/>
            <person name="Schmoeckel S.M."/>
            <person name="Li B."/>
            <person name="Borm T.J.A."/>
            <person name="Ohyanagi H."/>
            <person name="Mineta K."/>
            <person name="Michell C.T."/>
            <person name="Saber N."/>
            <person name="Kharbatia N.M."/>
            <person name="Rupper R.R."/>
            <person name="Sharp A.R."/>
            <person name="Dally N."/>
            <person name="Boughton B.A."/>
            <person name="Woo Y.H."/>
            <person name="Gao G."/>
            <person name="Schijlen E.G.W.M."/>
            <person name="Guo X."/>
            <person name="Momin A.A."/>
            <person name="Negrao S."/>
            <person name="Al-Babili S."/>
            <person name="Gehring C."/>
            <person name="Roessner U."/>
            <person name="Jung C."/>
            <person name="Murphy K."/>
            <person name="Arold S.T."/>
            <person name="Gojobori T."/>
            <person name="van der Linden C.G."/>
            <person name="van Loo E.N."/>
            <person name="Jellen E.N."/>
            <person name="Maughan P.J."/>
            <person name="Tester M."/>
        </authorList>
    </citation>
    <scope>NUCLEOTIDE SEQUENCE [LARGE SCALE GENOMIC DNA]</scope>
    <source>
        <strain evidence="1">cv. PI 614886</strain>
    </source>
</reference>
<evidence type="ECO:0000313" key="1">
    <source>
        <dbReference type="EnsemblPlants" id="AUR62036321-RA:cds"/>
    </source>
</evidence>
<evidence type="ECO:0000313" key="2">
    <source>
        <dbReference type="Proteomes" id="UP000596660"/>
    </source>
</evidence>
<dbReference type="AlphaFoldDB" id="A0A803MWF6"/>
<name>A0A803MWF6_CHEQI</name>
<keyword evidence="2" id="KW-1185">Reference proteome</keyword>
<sequence length="280" mass="31800">MLDDMLLQISSPNLRRLLILRDSCCMPMEVVIDAPKLEFICLQDYSHLSIYRFAKKTPTTLGGAIIYRGFSSDQYVEETNELDFVKSMSNTVRSLTLSGTIVGILANLIHSSQPSLPVFQQLTHFNVAIMYRNHWKGLVHVLQYLPNVRTLRVFQREDQDLTDDDLYGTALDFVPASIWTKITRIVLKNIEGKEIEMDVIRYLLKVSSDLKAIEIMIAPTNDELKEFQTCNELELCANLYMLPKSSSDCQIKFTGNYVNVSTNGLTIGALDCGILRCTRN</sequence>
<accession>A0A803MWF6</accession>
<dbReference type="Proteomes" id="UP000596660">
    <property type="component" value="Unplaced"/>
</dbReference>
<protein>
    <recommendedName>
        <fullName evidence="3">FBD domain-containing protein</fullName>
    </recommendedName>
</protein>
<reference evidence="1" key="2">
    <citation type="submission" date="2021-03" db="UniProtKB">
        <authorList>
            <consortium name="EnsemblPlants"/>
        </authorList>
    </citation>
    <scope>IDENTIFICATION</scope>
</reference>
<dbReference type="InterPro" id="IPR050232">
    <property type="entry name" value="FBL13/AtMIF1-like"/>
</dbReference>
<dbReference type="EnsemblPlants" id="AUR62036321-RA">
    <property type="protein sequence ID" value="AUR62036321-RA:cds"/>
    <property type="gene ID" value="AUR62036321"/>
</dbReference>
<proteinExistence type="predicted"/>
<dbReference type="Gramene" id="AUR62036321-RA">
    <property type="protein sequence ID" value="AUR62036321-RA:cds"/>
    <property type="gene ID" value="AUR62036321"/>
</dbReference>
<evidence type="ECO:0008006" key="3">
    <source>
        <dbReference type="Google" id="ProtNLM"/>
    </source>
</evidence>
<organism evidence="1 2">
    <name type="scientific">Chenopodium quinoa</name>
    <name type="common">Quinoa</name>
    <dbReference type="NCBI Taxonomy" id="63459"/>
    <lineage>
        <taxon>Eukaryota</taxon>
        <taxon>Viridiplantae</taxon>
        <taxon>Streptophyta</taxon>
        <taxon>Embryophyta</taxon>
        <taxon>Tracheophyta</taxon>
        <taxon>Spermatophyta</taxon>
        <taxon>Magnoliopsida</taxon>
        <taxon>eudicotyledons</taxon>
        <taxon>Gunneridae</taxon>
        <taxon>Pentapetalae</taxon>
        <taxon>Caryophyllales</taxon>
        <taxon>Chenopodiaceae</taxon>
        <taxon>Chenopodioideae</taxon>
        <taxon>Atripliceae</taxon>
        <taxon>Chenopodium</taxon>
    </lineage>
</organism>
<dbReference type="PANTHER" id="PTHR31900:SF31">
    <property type="entry name" value="F-BOX_LRR-REPEAT PROTEIN 13-LIKE"/>
    <property type="match status" value="1"/>
</dbReference>